<feature type="transmembrane region" description="Helical" evidence="8">
    <location>
        <begin position="331"/>
        <end position="352"/>
    </location>
</feature>
<evidence type="ECO:0000256" key="8">
    <source>
        <dbReference type="SAM" id="Phobius"/>
    </source>
</evidence>
<feature type="transmembrane region" description="Helical" evidence="8">
    <location>
        <begin position="290"/>
        <end position="310"/>
    </location>
</feature>
<dbReference type="InterPro" id="IPR029044">
    <property type="entry name" value="Nucleotide-diphossugar_trans"/>
</dbReference>
<evidence type="ECO:0000256" key="4">
    <source>
        <dbReference type="ARBA" id="ARBA00022679"/>
    </source>
</evidence>
<keyword evidence="7 8" id="KW-0472">Membrane</keyword>
<feature type="transmembrane region" description="Helical" evidence="8">
    <location>
        <begin position="263"/>
        <end position="284"/>
    </location>
</feature>
<evidence type="ECO:0000259" key="10">
    <source>
        <dbReference type="Pfam" id="PF04138"/>
    </source>
</evidence>
<evidence type="ECO:0000313" key="12">
    <source>
        <dbReference type="Proteomes" id="UP000095463"/>
    </source>
</evidence>
<dbReference type="EMBL" id="LAJE02000086">
    <property type="protein sequence ID" value="OEO32180.1"/>
    <property type="molecule type" value="Genomic_DNA"/>
</dbReference>
<dbReference type="InterPro" id="IPR001173">
    <property type="entry name" value="Glyco_trans_2-like"/>
</dbReference>
<dbReference type="InterPro" id="IPR007267">
    <property type="entry name" value="GtrA_DPMS_TM"/>
</dbReference>
<dbReference type="GO" id="GO:0004582">
    <property type="term" value="F:dolichyl-phosphate beta-D-mannosyltransferase activity"/>
    <property type="evidence" value="ECO:0007669"/>
    <property type="project" value="InterPro"/>
</dbReference>
<gene>
    <name evidence="11" type="ORF">VW23_012940</name>
</gene>
<dbReference type="RefSeq" id="WP_069908674.1">
    <property type="nucleotide sequence ID" value="NZ_LAJE02000086.1"/>
</dbReference>
<evidence type="ECO:0000256" key="3">
    <source>
        <dbReference type="ARBA" id="ARBA00022676"/>
    </source>
</evidence>
<dbReference type="Proteomes" id="UP000095463">
    <property type="component" value="Unassembled WGS sequence"/>
</dbReference>
<sequence>MTVVQFDSHPRKSPDNWVAPQLAVIVPSYNERDNVALLYDKVTAALGATPFEFIVVDDNSPDGTSEVVRDMARRHQNVRGIHRLGRRGLSSAVVEGILASAAPYFAVIDADLQHDETVLPQMLEKAIAGDHIVVGTRYSGEGSVGEGLSKAREAGSRFATKLSSLVTGKALSDPMSGFFLMRRSVFDEIAPSLSDDGFKILLDIIVSAGRSRARQGKELRIGEVPYTFRPRHAGESKMSSIVVVQFLGLIVSKLSGGLLPTTFLLFALVGGLGVVVHMGTLWFTHEVLNFNFVWSQVAATLLAMTFNFMLNNELTYANKKLRGWRYLTGMLTFYAVCSIGALANVSVASWIYAYDGQFYVAGLLGVLMSVVFNYSVTKVFTWR</sequence>
<evidence type="ECO:0000256" key="2">
    <source>
        <dbReference type="ARBA" id="ARBA00006739"/>
    </source>
</evidence>
<dbReference type="SUPFAM" id="SSF53448">
    <property type="entry name" value="Nucleotide-diphospho-sugar transferases"/>
    <property type="match status" value="1"/>
</dbReference>
<dbReference type="InterPro" id="IPR039528">
    <property type="entry name" value="DPM1-like"/>
</dbReference>
<dbReference type="CDD" id="cd06442">
    <property type="entry name" value="DPM1_like"/>
    <property type="match status" value="1"/>
</dbReference>
<feature type="transmembrane region" description="Helical" evidence="8">
    <location>
        <begin position="358"/>
        <end position="376"/>
    </location>
</feature>
<comment type="similarity">
    <text evidence="2">Belongs to the glycosyltransferase 2 family.</text>
</comment>
<evidence type="ECO:0000256" key="1">
    <source>
        <dbReference type="ARBA" id="ARBA00004141"/>
    </source>
</evidence>
<dbReference type="AlphaFoldDB" id="A0A1E5XUC1"/>
<proteinExistence type="inferred from homology"/>
<feature type="domain" description="Glycosyltransferase 2-like" evidence="9">
    <location>
        <begin position="24"/>
        <end position="189"/>
    </location>
</feature>
<evidence type="ECO:0000256" key="7">
    <source>
        <dbReference type="ARBA" id="ARBA00023136"/>
    </source>
</evidence>
<protein>
    <submittedName>
        <fullName evidence="11">Dolichol monophosphate mannose synthase</fullName>
    </submittedName>
</protein>
<keyword evidence="3" id="KW-0328">Glycosyltransferase</keyword>
<keyword evidence="5 8" id="KW-0812">Transmembrane</keyword>
<evidence type="ECO:0000313" key="11">
    <source>
        <dbReference type="EMBL" id="OEO32180.1"/>
    </source>
</evidence>
<organism evidence="11 12">
    <name type="scientific">Devosia insulae DS-56</name>
    <dbReference type="NCBI Taxonomy" id="1116389"/>
    <lineage>
        <taxon>Bacteria</taxon>
        <taxon>Pseudomonadati</taxon>
        <taxon>Pseudomonadota</taxon>
        <taxon>Alphaproteobacteria</taxon>
        <taxon>Hyphomicrobiales</taxon>
        <taxon>Devosiaceae</taxon>
        <taxon>Devosia</taxon>
    </lineage>
</organism>
<reference evidence="11 12" key="1">
    <citation type="journal article" date="2015" name="Genome Announc.">
        <title>Genome Assemblies of Three Soil-Associated Devosia species: D. insulae, D. limi, and D. soli.</title>
        <authorList>
            <person name="Hassan Y.I."/>
            <person name="Lepp D."/>
            <person name="Zhou T."/>
        </authorList>
    </citation>
    <scope>NUCLEOTIDE SEQUENCE [LARGE SCALE GENOMIC DNA]</scope>
    <source>
        <strain evidence="11 12">DS-56</strain>
    </source>
</reference>
<keyword evidence="4" id="KW-0808">Transferase</keyword>
<comment type="subcellular location">
    <subcellularLocation>
        <location evidence="1">Membrane</location>
        <topology evidence="1">Multi-pass membrane protein</topology>
    </subcellularLocation>
</comment>
<dbReference type="GO" id="GO:0009247">
    <property type="term" value="P:glycolipid biosynthetic process"/>
    <property type="evidence" value="ECO:0007669"/>
    <property type="project" value="TreeGrafter"/>
</dbReference>
<evidence type="ECO:0000256" key="6">
    <source>
        <dbReference type="ARBA" id="ARBA00022989"/>
    </source>
</evidence>
<evidence type="ECO:0000256" key="5">
    <source>
        <dbReference type="ARBA" id="ARBA00022692"/>
    </source>
</evidence>
<feature type="domain" description="GtrA/DPMS transmembrane" evidence="10">
    <location>
        <begin position="266"/>
        <end position="382"/>
    </location>
</feature>
<keyword evidence="6 8" id="KW-1133">Transmembrane helix</keyword>
<dbReference type="GO" id="GO:0016020">
    <property type="term" value="C:membrane"/>
    <property type="evidence" value="ECO:0007669"/>
    <property type="project" value="UniProtKB-SubCell"/>
</dbReference>
<dbReference type="Pfam" id="PF00535">
    <property type="entry name" value="Glycos_transf_2"/>
    <property type="match status" value="1"/>
</dbReference>
<dbReference type="PANTHER" id="PTHR43398:SF1">
    <property type="entry name" value="DOLICHOL-PHOSPHATE MANNOSYLTRANSFERASE SUBUNIT 1"/>
    <property type="match status" value="1"/>
</dbReference>
<dbReference type="OrthoDB" id="9811222at2"/>
<dbReference type="Gene3D" id="3.90.550.10">
    <property type="entry name" value="Spore Coat Polysaccharide Biosynthesis Protein SpsA, Chain A"/>
    <property type="match status" value="1"/>
</dbReference>
<keyword evidence="12" id="KW-1185">Reference proteome</keyword>
<comment type="caution">
    <text evidence="11">The sequence shown here is derived from an EMBL/GenBank/DDBJ whole genome shotgun (WGS) entry which is preliminary data.</text>
</comment>
<dbReference type="PANTHER" id="PTHR43398">
    <property type="entry name" value="DOLICHOL-PHOSPHATE MANNOSYLTRANSFERASE SUBUNIT 1"/>
    <property type="match status" value="1"/>
</dbReference>
<evidence type="ECO:0000259" key="9">
    <source>
        <dbReference type="Pfam" id="PF00535"/>
    </source>
</evidence>
<dbReference type="GO" id="GO:0000271">
    <property type="term" value="P:polysaccharide biosynthetic process"/>
    <property type="evidence" value="ECO:0007669"/>
    <property type="project" value="InterPro"/>
</dbReference>
<dbReference type="Pfam" id="PF04138">
    <property type="entry name" value="GtrA_DPMS_TM"/>
    <property type="match status" value="1"/>
</dbReference>
<name>A0A1E5XUC1_9HYPH</name>
<accession>A0A1E5XUC1</accession>